<feature type="compositionally biased region" description="Polar residues" evidence="1">
    <location>
        <begin position="364"/>
        <end position="380"/>
    </location>
</feature>
<reference evidence="2 3" key="1">
    <citation type="submission" date="2015-09" db="EMBL/GenBank/DDBJ databases">
        <title>Genome announcement of multiple Pseudomonas syringae strains.</title>
        <authorList>
            <person name="Thakur S."/>
            <person name="Wang P.W."/>
            <person name="Gong Y."/>
            <person name="Weir B.S."/>
            <person name="Guttman D.S."/>
        </authorList>
    </citation>
    <scope>NUCLEOTIDE SEQUENCE [LARGE SCALE GENOMIC DNA]</scope>
    <source>
        <strain evidence="2 3">ICMP9419</strain>
    </source>
</reference>
<feature type="region of interest" description="Disordered" evidence="1">
    <location>
        <begin position="364"/>
        <end position="401"/>
    </location>
</feature>
<evidence type="ECO:0000313" key="3">
    <source>
        <dbReference type="Proteomes" id="UP000050381"/>
    </source>
</evidence>
<evidence type="ECO:0000313" key="2">
    <source>
        <dbReference type="EMBL" id="KPW97697.1"/>
    </source>
</evidence>
<comment type="caution">
    <text evidence="2">The sequence shown here is derived from an EMBL/GenBank/DDBJ whole genome shotgun (WGS) entry which is preliminary data.</text>
</comment>
<proteinExistence type="predicted"/>
<organism evidence="2 3">
    <name type="scientific">Pseudomonas syringae pv. castaneae</name>
    <dbReference type="NCBI Taxonomy" id="264450"/>
    <lineage>
        <taxon>Bacteria</taxon>
        <taxon>Pseudomonadati</taxon>
        <taxon>Pseudomonadota</taxon>
        <taxon>Gammaproteobacteria</taxon>
        <taxon>Pseudomonadales</taxon>
        <taxon>Pseudomonadaceae</taxon>
        <taxon>Pseudomonas</taxon>
        <taxon>Pseudomonas syringae</taxon>
    </lineage>
</organism>
<name>A0A0P9N6A1_PSESX</name>
<feature type="compositionally biased region" description="Basic and acidic residues" evidence="1">
    <location>
        <begin position="384"/>
        <end position="401"/>
    </location>
</feature>
<dbReference type="AlphaFoldDB" id="A0A0P9N6A1"/>
<accession>A0A0P9N6A1</accession>
<sequence>MVDHQYTLSHDLLLEKRDFLRTLLCCRFAAVSAALFVGRIGGLHARQPLPGVDGDGLIGRLAGLQQMRVQRVDVVAYVSENLADPVLKLQVYKDFGHFVANTVALLLEQVGGFGQTTGNALETLQDVLDALLGSGHRMAVLISTAGGGLHQLRDGVIDDVDLGRHLLTGFAGLARQAAHRVSYHGKTTASFACAGRFNRGVKGQQVGLCGNRCDVRGHGAQLACVGGQAANLGERLVAAGLGGFKGVNHLAQLAVALGQDFQSAIGILTVQLTGSVLRGLHGFLQAFGNSHKAAAQLDNGGFGLLARAFDLLGPDRHGTEKDFIELGMGGHGAGLSVMCLVMVQSLSNSPMHVVMLGAGSQCTGTETDSEQCRTSKQIGRTRTGLREDPGSGRYDGNQRKPDETWTVLRRITAGMIRHHGFDP</sequence>
<dbReference type="Proteomes" id="UP000050381">
    <property type="component" value="Unassembled WGS sequence"/>
</dbReference>
<gene>
    <name evidence="2" type="ORF">ALO79_06592</name>
</gene>
<dbReference type="EMBL" id="LJQD01000157">
    <property type="protein sequence ID" value="KPW97697.1"/>
    <property type="molecule type" value="Genomic_DNA"/>
</dbReference>
<evidence type="ECO:0000256" key="1">
    <source>
        <dbReference type="SAM" id="MobiDB-lite"/>
    </source>
</evidence>
<protein>
    <submittedName>
        <fullName evidence="2">Uncharacterized protein</fullName>
    </submittedName>
</protein>